<dbReference type="InterPro" id="IPR036968">
    <property type="entry name" value="Enolpyruvate_Tfrase_sf"/>
</dbReference>
<name>A0A644YYE9_9ZZZZ</name>
<dbReference type="GO" id="GO:0003866">
    <property type="term" value="F:3-phosphoshikimate 1-carboxyvinyltransferase activity"/>
    <property type="evidence" value="ECO:0007669"/>
    <property type="project" value="UniProtKB-EC"/>
</dbReference>
<dbReference type="GO" id="GO:0009423">
    <property type="term" value="P:chorismate biosynthetic process"/>
    <property type="evidence" value="ECO:0007669"/>
    <property type="project" value="UniProtKB-UniPathway"/>
</dbReference>
<dbReference type="Pfam" id="PF00275">
    <property type="entry name" value="EPSP_synthase"/>
    <property type="match status" value="1"/>
</dbReference>
<dbReference type="InterPro" id="IPR001986">
    <property type="entry name" value="Enolpyruvate_Tfrase_dom"/>
</dbReference>
<dbReference type="PANTHER" id="PTHR21090">
    <property type="entry name" value="AROM/DEHYDROQUINATE SYNTHASE"/>
    <property type="match status" value="1"/>
</dbReference>
<evidence type="ECO:0000256" key="7">
    <source>
        <dbReference type="ARBA" id="ARBA00044633"/>
    </source>
</evidence>
<comment type="pathway">
    <text evidence="1">Metabolic intermediate biosynthesis; chorismate biosynthesis; chorismate from D-erythrose 4-phosphate and phosphoenolpyruvate: step 6/7.</text>
</comment>
<dbReference type="EMBL" id="VSSQ01006543">
    <property type="protein sequence ID" value="MPM33058.1"/>
    <property type="molecule type" value="Genomic_DNA"/>
</dbReference>
<dbReference type="PANTHER" id="PTHR21090:SF5">
    <property type="entry name" value="PENTAFUNCTIONAL AROM POLYPEPTIDE"/>
    <property type="match status" value="1"/>
</dbReference>
<comment type="catalytic activity">
    <reaction evidence="7">
        <text>3-phosphoshikimate + phosphoenolpyruvate = 5-O-(1-carboxyvinyl)-3-phosphoshikimate + phosphate</text>
        <dbReference type="Rhea" id="RHEA:21256"/>
        <dbReference type="ChEBI" id="CHEBI:43474"/>
        <dbReference type="ChEBI" id="CHEBI:57701"/>
        <dbReference type="ChEBI" id="CHEBI:58702"/>
        <dbReference type="ChEBI" id="CHEBI:145989"/>
        <dbReference type="EC" id="2.5.1.19"/>
    </reaction>
    <physiologicalReaction direction="left-to-right" evidence="7">
        <dbReference type="Rhea" id="RHEA:21257"/>
    </physiologicalReaction>
</comment>
<evidence type="ECO:0000259" key="8">
    <source>
        <dbReference type="Pfam" id="PF00275"/>
    </source>
</evidence>
<evidence type="ECO:0000256" key="1">
    <source>
        <dbReference type="ARBA" id="ARBA00004811"/>
    </source>
</evidence>
<dbReference type="SUPFAM" id="SSF55205">
    <property type="entry name" value="EPT/RTPC-like"/>
    <property type="match status" value="1"/>
</dbReference>
<dbReference type="NCBIfam" id="TIGR01356">
    <property type="entry name" value="aroA"/>
    <property type="match status" value="1"/>
</dbReference>
<sequence length="428" mass="45836">MKFIINASTLHGQARIPGNKSGTARGIIFGSLAEGTTTLINPLTNLDSYSIVKMMTALGANIDTSDDTKWIIEGTGGNLKVPGCVLDAENSGTGFYFLLALCGLIPGYSVLTGDYQICYRPAQPMIDAINALGGQAFSTRGSGTAPVVVKGPIKGGEISLPGVNSQWMTPFLCACSMAEGDTLIHETNLLERPYVDMTIGMLKLAGITVENRNYDEFFIPGRQRFKAFTYTLPSDWGTSGYPLIATAITKGSKVTFHGLDLNDYAGEKAFVQILKDMGAKIEVVDNGLGGITVEGGHPLQGIEIDCSGTPDAVPILSVLGCYAQGKTVLKNIGACRLKETDRAKSIRQELEKMGATFEETQDSLTIYHSKLHGAKLNGHHDHRIVMASSVAALIAEGPSEVEHAEYAAVSFPNFYELMTSINANIIRQ</sequence>
<protein>
    <recommendedName>
        <fullName evidence="3">3-phosphoshikimate 1-carboxyvinyltransferase</fullName>
        <ecNumber evidence="3">2.5.1.19</ecNumber>
    </recommendedName>
</protein>
<dbReference type="InterPro" id="IPR006264">
    <property type="entry name" value="EPSP_synthase"/>
</dbReference>
<evidence type="ECO:0000256" key="2">
    <source>
        <dbReference type="ARBA" id="ARBA00009948"/>
    </source>
</evidence>
<evidence type="ECO:0000256" key="3">
    <source>
        <dbReference type="ARBA" id="ARBA00012450"/>
    </source>
</evidence>
<evidence type="ECO:0000256" key="6">
    <source>
        <dbReference type="ARBA" id="ARBA00023141"/>
    </source>
</evidence>
<dbReference type="Gene3D" id="3.65.10.10">
    <property type="entry name" value="Enolpyruvate transferase domain"/>
    <property type="match status" value="2"/>
</dbReference>
<dbReference type="GO" id="GO:0009073">
    <property type="term" value="P:aromatic amino acid family biosynthetic process"/>
    <property type="evidence" value="ECO:0007669"/>
    <property type="project" value="UniProtKB-KW"/>
</dbReference>
<dbReference type="GO" id="GO:0008652">
    <property type="term" value="P:amino acid biosynthetic process"/>
    <property type="evidence" value="ECO:0007669"/>
    <property type="project" value="UniProtKB-KW"/>
</dbReference>
<keyword evidence="5 9" id="KW-0808">Transferase</keyword>
<evidence type="ECO:0000256" key="4">
    <source>
        <dbReference type="ARBA" id="ARBA00022605"/>
    </source>
</evidence>
<dbReference type="EC" id="2.5.1.19" evidence="3"/>
<evidence type="ECO:0000313" key="9">
    <source>
        <dbReference type="EMBL" id="MPM33058.1"/>
    </source>
</evidence>
<dbReference type="UniPathway" id="UPA00053">
    <property type="reaction ID" value="UER00089"/>
</dbReference>
<dbReference type="InterPro" id="IPR013792">
    <property type="entry name" value="RNA3'P_cycl/enolpyr_Trfase_a/b"/>
</dbReference>
<reference evidence="9" key="1">
    <citation type="submission" date="2019-08" db="EMBL/GenBank/DDBJ databases">
        <authorList>
            <person name="Kucharzyk K."/>
            <person name="Murdoch R.W."/>
            <person name="Higgins S."/>
            <person name="Loffler F."/>
        </authorList>
    </citation>
    <scope>NUCLEOTIDE SEQUENCE</scope>
</reference>
<accession>A0A644YYE9</accession>
<keyword evidence="4" id="KW-0028">Amino-acid biosynthesis</keyword>
<dbReference type="PIRSF" id="PIRSF000505">
    <property type="entry name" value="EPSPS"/>
    <property type="match status" value="1"/>
</dbReference>
<comment type="caution">
    <text evidence="9">The sequence shown here is derived from an EMBL/GenBank/DDBJ whole genome shotgun (WGS) entry which is preliminary data.</text>
</comment>
<proteinExistence type="inferred from homology"/>
<dbReference type="HAMAP" id="MF_00210">
    <property type="entry name" value="EPSP_synth"/>
    <property type="match status" value="1"/>
</dbReference>
<organism evidence="9">
    <name type="scientific">bioreactor metagenome</name>
    <dbReference type="NCBI Taxonomy" id="1076179"/>
    <lineage>
        <taxon>unclassified sequences</taxon>
        <taxon>metagenomes</taxon>
        <taxon>ecological metagenomes</taxon>
    </lineage>
</organism>
<evidence type="ECO:0000256" key="5">
    <source>
        <dbReference type="ARBA" id="ARBA00022679"/>
    </source>
</evidence>
<dbReference type="AlphaFoldDB" id="A0A644YYE9"/>
<feature type="domain" description="Enolpyruvate transferase" evidence="8">
    <location>
        <begin position="8"/>
        <end position="416"/>
    </location>
</feature>
<comment type="similarity">
    <text evidence="2">Belongs to the EPSP synthase family.</text>
</comment>
<keyword evidence="6" id="KW-0057">Aromatic amino acid biosynthesis</keyword>
<gene>
    <name evidence="9" type="primary">aroA_26</name>
    <name evidence="9" type="ORF">SDC9_79625</name>
</gene>
<dbReference type="CDD" id="cd01556">
    <property type="entry name" value="EPSP_synthase"/>
    <property type="match status" value="1"/>
</dbReference>